<dbReference type="SUPFAM" id="SSF52096">
    <property type="entry name" value="ClpP/crotonase"/>
    <property type="match status" value="1"/>
</dbReference>
<keyword evidence="2 3" id="KW-0456">Lyase</keyword>
<dbReference type="AlphaFoldDB" id="H6QDT4"/>
<dbReference type="InterPro" id="IPR029045">
    <property type="entry name" value="ClpP/crotonase-like_dom_sf"/>
</dbReference>
<keyword evidence="4" id="KW-1185">Reference proteome</keyword>
<dbReference type="InterPro" id="IPR001753">
    <property type="entry name" value="Enoyl-CoA_hydra/iso"/>
</dbReference>
<dbReference type="GO" id="GO:0004300">
    <property type="term" value="F:enoyl-CoA hydratase activity"/>
    <property type="evidence" value="ECO:0007669"/>
    <property type="project" value="UniProtKB-EC"/>
</dbReference>
<gene>
    <name evidence="3" type="ordered locus">Pogu_2677</name>
</gene>
<dbReference type="Gene3D" id="3.90.226.10">
    <property type="entry name" value="2-enoyl-CoA Hydratase, Chain A, domain 1"/>
    <property type="match status" value="1"/>
</dbReference>
<evidence type="ECO:0000256" key="2">
    <source>
        <dbReference type="ARBA" id="ARBA00023239"/>
    </source>
</evidence>
<dbReference type="EC" id="4.2.1.17" evidence="3"/>
<dbReference type="PANTHER" id="PTHR11941">
    <property type="entry name" value="ENOYL-COA HYDRATASE-RELATED"/>
    <property type="match status" value="1"/>
</dbReference>
<sequence>MSDSKVLCEARDGVFWITLNRPDKLNAMDLEVRQNLLRCLQEAQSREDIRVVILRGAGKAFSAGADASHLKMLSEMTLSDFEKLPKGVGIADIGMYIREMSKPVIAMVHGYVVGGGMELIQFCDMVFASTDAVFFQGEINLGIIPGGGGTQLLPRLIGDKKARELIYTGRRLTAEEAAKLGLVNAVCAPEELEKCVMSVVEEIKQKSPLAVALAKKAINAVYELPLSKGLEYEQLLFQRALVSEDGKEGLRAFLEKRKPVFRGR</sequence>
<proteinExistence type="inferred from homology"/>
<dbReference type="CDD" id="cd06558">
    <property type="entry name" value="crotonase-like"/>
    <property type="match status" value="1"/>
</dbReference>
<evidence type="ECO:0000256" key="1">
    <source>
        <dbReference type="ARBA" id="ARBA00005254"/>
    </source>
</evidence>
<accession>H6QDT4</accession>
<organism evidence="3 4">
    <name type="scientific">Pyrobaculum oguniense (strain DSM 13380 / JCM 10595 / TE7)</name>
    <dbReference type="NCBI Taxonomy" id="698757"/>
    <lineage>
        <taxon>Archaea</taxon>
        <taxon>Thermoproteota</taxon>
        <taxon>Thermoprotei</taxon>
        <taxon>Thermoproteales</taxon>
        <taxon>Thermoproteaceae</taxon>
        <taxon>Pyrobaculum</taxon>
    </lineage>
</organism>
<reference evidence="3 4" key="1">
    <citation type="journal article" date="2012" name="Stand. Genomic Sci.">
        <title>Complete genome sequence of Pyrobaculum oguniense.</title>
        <authorList>
            <person name="Bernick D.L."/>
            <person name="Karplus K."/>
            <person name="Lui L.M."/>
            <person name="Coker J.K."/>
            <person name="Murphy J.N."/>
            <person name="Chan P.P."/>
            <person name="Cozen A.E."/>
            <person name="Lowe T.M."/>
        </authorList>
    </citation>
    <scope>NUCLEOTIDE SEQUENCE [LARGE SCALE GENOMIC DNA]</scope>
    <source>
        <strain evidence="3 4">TE7</strain>
    </source>
</reference>
<dbReference type="Gene3D" id="1.10.12.10">
    <property type="entry name" value="Lyase 2-enoyl-coa Hydratase, Chain A, domain 2"/>
    <property type="match status" value="1"/>
</dbReference>
<evidence type="ECO:0000313" key="3">
    <source>
        <dbReference type="EMBL" id="AFA40704.1"/>
    </source>
</evidence>
<dbReference type="EMBL" id="CP003316">
    <property type="protein sequence ID" value="AFA40704.1"/>
    <property type="molecule type" value="Genomic_DNA"/>
</dbReference>
<dbReference type="HOGENOM" id="CLU_009834_7_6_2"/>
<protein>
    <submittedName>
        <fullName evidence="3">Enoyl-CoA hydratase/carnithine racemase</fullName>
        <ecNumber evidence="3">4.2.1.17</ecNumber>
    </submittedName>
</protein>
<dbReference type="PANTHER" id="PTHR11941:SF54">
    <property type="entry name" value="ENOYL-COA HYDRATASE, MITOCHONDRIAL"/>
    <property type="match status" value="1"/>
</dbReference>
<dbReference type="STRING" id="698757.Pogu_2677"/>
<dbReference type="GO" id="GO:0006635">
    <property type="term" value="P:fatty acid beta-oxidation"/>
    <property type="evidence" value="ECO:0007669"/>
    <property type="project" value="TreeGrafter"/>
</dbReference>
<name>H6QDT4_PYROT</name>
<evidence type="ECO:0000313" key="4">
    <source>
        <dbReference type="Proteomes" id="UP000009062"/>
    </source>
</evidence>
<dbReference type="eggNOG" id="arCOG00239">
    <property type="taxonomic scope" value="Archaea"/>
</dbReference>
<comment type="similarity">
    <text evidence="1">Belongs to the enoyl-CoA hydratase/isomerase family.</text>
</comment>
<dbReference type="KEGG" id="pog:Pogu_2677"/>
<dbReference type="Proteomes" id="UP000009062">
    <property type="component" value="Chromosome"/>
</dbReference>
<dbReference type="FunFam" id="1.10.12.10:FF:000001">
    <property type="entry name" value="Probable enoyl-CoA hydratase, mitochondrial"/>
    <property type="match status" value="1"/>
</dbReference>
<dbReference type="InterPro" id="IPR014748">
    <property type="entry name" value="Enoyl-CoA_hydra_C"/>
</dbReference>
<dbReference type="Pfam" id="PF00378">
    <property type="entry name" value="ECH_1"/>
    <property type="match status" value="1"/>
</dbReference>